<dbReference type="Pfam" id="PF06262">
    <property type="entry name" value="Zincin_1"/>
    <property type="match status" value="1"/>
</dbReference>
<dbReference type="STRING" id="1643428.GCA_001442855_01603"/>
<dbReference type="InterPro" id="IPR010428">
    <property type="entry name" value="Zincin_1"/>
</dbReference>
<dbReference type="GO" id="GO:0008237">
    <property type="term" value="F:metallopeptidase activity"/>
    <property type="evidence" value="ECO:0007669"/>
    <property type="project" value="UniProtKB-KW"/>
</dbReference>
<dbReference type="RefSeq" id="WP_140945372.1">
    <property type="nucleotide sequence ID" value="NZ_FAOO01000011.1"/>
</dbReference>
<dbReference type="AlphaFoldDB" id="A0A0S4N6I5"/>
<dbReference type="OrthoDB" id="9806895at2"/>
<dbReference type="GO" id="GO:0006508">
    <property type="term" value="P:proteolysis"/>
    <property type="evidence" value="ECO:0007669"/>
    <property type="project" value="UniProtKB-KW"/>
</dbReference>
<dbReference type="InterPro" id="IPR038555">
    <property type="entry name" value="Zincin_1_sf"/>
</dbReference>
<protein>
    <submittedName>
        <fullName evidence="1">Predicted Zn-dependent protease, minimal metalloprotease (MMP)-like domain</fullName>
    </submittedName>
</protein>
<keyword evidence="1" id="KW-0645">Protease</keyword>
<keyword evidence="1" id="KW-0482">Metalloprotease</keyword>
<accession>A0A0S4N6I5</accession>
<name>A0A0S4N6I5_9BACT</name>
<organism evidence="1 2">
    <name type="scientific">Candidatus Thermokryptus mobilis</name>
    <dbReference type="NCBI Taxonomy" id="1643428"/>
    <lineage>
        <taxon>Bacteria</taxon>
        <taxon>Pseudomonadati</taxon>
        <taxon>Candidatus Kryptoniota</taxon>
        <taxon>Candidatus Thermokryptus</taxon>
    </lineage>
</organism>
<dbReference type="SUPFAM" id="SSF55486">
    <property type="entry name" value="Metalloproteases ('zincins'), catalytic domain"/>
    <property type="match status" value="1"/>
</dbReference>
<evidence type="ECO:0000313" key="1">
    <source>
        <dbReference type="EMBL" id="CUU06882.1"/>
    </source>
</evidence>
<proteinExistence type="predicted"/>
<dbReference type="CDD" id="cd12952">
    <property type="entry name" value="MMP_ACEL2062"/>
    <property type="match status" value="1"/>
</dbReference>
<dbReference type="Proteomes" id="UP000320623">
    <property type="component" value="Unassembled WGS sequence"/>
</dbReference>
<dbReference type="Gene3D" id="3.30.2010.20">
    <property type="match status" value="1"/>
</dbReference>
<keyword evidence="1" id="KW-0378">Hydrolase</keyword>
<reference evidence="2" key="1">
    <citation type="submission" date="2015-11" db="EMBL/GenBank/DDBJ databases">
        <authorList>
            <person name="Varghese N."/>
        </authorList>
    </citation>
    <scope>NUCLEOTIDE SEQUENCE [LARGE SCALE GENOMIC DNA]</scope>
</reference>
<sequence length="126" mass="14730">MTNEEFEKVIEETIEGLPEEIKSRIDNVVFIVQDYPSEDDLRRTGAGKFELLGLYSGVPLSKRGTSYGMYPVTPDRILIFKGNIERICKTEKELREKIREVVLHEIGHYLGMDEEQVRRALKRWRS</sequence>
<gene>
    <name evidence="1" type="ORF">JGI1_01638</name>
</gene>
<evidence type="ECO:0000313" key="2">
    <source>
        <dbReference type="Proteomes" id="UP000320623"/>
    </source>
</evidence>
<dbReference type="EMBL" id="FAOO01000011">
    <property type="protein sequence ID" value="CUU06882.1"/>
    <property type="molecule type" value="Genomic_DNA"/>
</dbReference>
<keyword evidence="2" id="KW-1185">Reference proteome</keyword>